<keyword evidence="4" id="KW-0249">Electron transport</keyword>
<dbReference type="GO" id="GO:0005507">
    <property type="term" value="F:copper ion binding"/>
    <property type="evidence" value="ECO:0007669"/>
    <property type="project" value="InterPro"/>
</dbReference>
<keyword evidence="2" id="KW-0813">Transport</keyword>
<dbReference type="GO" id="GO:0009055">
    <property type="term" value="F:electron transfer activity"/>
    <property type="evidence" value="ECO:0007669"/>
    <property type="project" value="InterPro"/>
</dbReference>
<proteinExistence type="predicted"/>
<evidence type="ECO:0000259" key="8">
    <source>
        <dbReference type="Pfam" id="PF00127"/>
    </source>
</evidence>
<dbReference type="InterPro" id="IPR008972">
    <property type="entry name" value="Cupredoxin"/>
</dbReference>
<keyword evidence="6" id="KW-0472">Membrane</keyword>
<dbReference type="GO" id="GO:0016020">
    <property type="term" value="C:membrane"/>
    <property type="evidence" value="ECO:0007669"/>
    <property type="project" value="UniProtKB-SubCell"/>
</dbReference>
<keyword evidence="11" id="KW-1185">Reference proteome</keyword>
<evidence type="ECO:0000313" key="10">
    <source>
        <dbReference type="EMBL" id="ELZ61455.1"/>
    </source>
</evidence>
<organism evidence="10 11">
    <name type="scientific">Halorubrum hochstenium ATCC 700873</name>
    <dbReference type="NCBI Taxonomy" id="1227481"/>
    <lineage>
        <taxon>Archaea</taxon>
        <taxon>Methanobacteriati</taxon>
        <taxon>Methanobacteriota</taxon>
        <taxon>Stenosarchaea group</taxon>
        <taxon>Halobacteria</taxon>
        <taxon>Halobacteriales</taxon>
        <taxon>Haloferacaceae</taxon>
        <taxon>Halorubrum</taxon>
    </lineage>
</organism>
<dbReference type="InterPro" id="IPR000923">
    <property type="entry name" value="BlueCu_1"/>
</dbReference>
<keyword evidence="5" id="KW-0186">Copper</keyword>
<dbReference type="Proteomes" id="UP000011689">
    <property type="component" value="Unassembled WGS sequence"/>
</dbReference>
<dbReference type="CDD" id="cd04220">
    <property type="entry name" value="Halocyanin"/>
    <property type="match status" value="1"/>
</dbReference>
<feature type="compositionally biased region" description="Low complexity" evidence="7">
    <location>
        <begin position="1"/>
        <end position="13"/>
    </location>
</feature>
<feature type="region of interest" description="Disordered" evidence="7">
    <location>
        <begin position="1"/>
        <end position="37"/>
    </location>
</feature>
<feature type="region of interest" description="Disordered" evidence="7">
    <location>
        <begin position="667"/>
        <end position="695"/>
    </location>
</feature>
<name>M0FNC2_9EURY</name>
<dbReference type="InterPro" id="IPR032445">
    <property type="entry name" value="DUF5059"/>
</dbReference>
<sequence>MTSAAAIAAGTAGCNSRSGGNGERAAESPESEGESVHAAVAAEWNAMRARLWDALALGVADEPATGAAVAGDVFARFEEASGEYGAHETLEATSESNYAEFEEALGELRTAGLEAGDTERAREEAGIADAQLAEAQEAVAGEATSQAFELQLLGVTVRNAAFLAASGSFEAARAAAENALARFEDAAVHDAFESADAESYEAFESGVDSVASAAESEDADAVRTASAEAFQAAIDGSYAVADAEAVAGAGHVAALQARGWDAAALSSLGGPSSDFAHAAGLTVYRDRVYDARRLAANGEPERAASAVSDVFAHFEGARAHEALESADREAYEGFEAGLSDLQSAIEAEDESGVDEGVAAVDSNLVAGIEALAGAGAPLLEAAFFRARFDDARERYRRGRSDEAASVAEGLFGRFEENELDLHETVEETDEDLYETFEEEHLAGLIDAFESANDAAVETHYDGVRSTLLEFETAAGTTAAVSGAEATYVAARGFDAAVLNALGDSDRAAAVARAAFEHFEAGAGGYHEALEAADEALYETFEDRLGSVATAATDGGDVSAAAKRFGDAALSSAYAVVENGGGSHGDAAAATAEDAFAHFEEARVHELLEEADRNAYHAFEERLDAYATALREGGDAGGAAASFADAAQYAQFALVDAVEDLPLDLDLAGAGGGGSESGGPGESGDETDLSGGPNVVDGVPDDADHVVDMEAVAYAPAELTVSQGDTVAWRHAAGEPHSVTAYEHSIPEGASYWASGDFDSEEAARTGWENGEGAVRSGQSYVRTFETAGTHEYVCIPHEAAGMVGEVVVE</sequence>
<comment type="subcellular location">
    <subcellularLocation>
        <location evidence="1">Membrane</location>
    </subcellularLocation>
</comment>
<evidence type="ECO:0000256" key="1">
    <source>
        <dbReference type="ARBA" id="ARBA00004370"/>
    </source>
</evidence>
<evidence type="ECO:0000259" key="9">
    <source>
        <dbReference type="Pfam" id="PF16502"/>
    </source>
</evidence>
<evidence type="ECO:0000256" key="5">
    <source>
        <dbReference type="ARBA" id="ARBA00023008"/>
    </source>
</evidence>
<dbReference type="SUPFAM" id="SSF49503">
    <property type="entry name" value="Cupredoxins"/>
    <property type="match status" value="1"/>
</dbReference>
<feature type="domain" description="DUF5059" evidence="9">
    <location>
        <begin position="39"/>
        <end position="661"/>
    </location>
</feature>
<feature type="compositionally biased region" description="Gly residues" evidence="7">
    <location>
        <begin position="668"/>
        <end position="681"/>
    </location>
</feature>
<dbReference type="PANTHER" id="PTHR34192:SF10">
    <property type="entry name" value="PLASTOCYANIN MAJOR ISOFORM, CHLOROPLASTIC-RELATED"/>
    <property type="match status" value="1"/>
</dbReference>
<accession>M0FNC2</accession>
<dbReference type="Gene3D" id="2.60.40.420">
    <property type="entry name" value="Cupredoxins - blue copper proteins"/>
    <property type="match status" value="1"/>
</dbReference>
<evidence type="ECO:0000256" key="6">
    <source>
        <dbReference type="ARBA" id="ARBA00023136"/>
    </source>
</evidence>
<reference evidence="10 11" key="1">
    <citation type="journal article" date="2014" name="PLoS Genet.">
        <title>Phylogenetically driven sequencing of extremely halophilic archaea reveals strategies for static and dynamic osmo-response.</title>
        <authorList>
            <person name="Becker E.A."/>
            <person name="Seitzer P.M."/>
            <person name="Tritt A."/>
            <person name="Larsen D."/>
            <person name="Krusor M."/>
            <person name="Yao A.I."/>
            <person name="Wu D."/>
            <person name="Madern D."/>
            <person name="Eisen J.A."/>
            <person name="Darling A.E."/>
            <person name="Facciotti M.T."/>
        </authorList>
    </citation>
    <scope>NUCLEOTIDE SEQUENCE [LARGE SCALE GENOMIC DNA]</scope>
    <source>
        <strain evidence="10 11">ATCC 700873</strain>
    </source>
</reference>
<protein>
    <submittedName>
        <fullName evidence="10">Blue copper domain protein</fullName>
    </submittedName>
</protein>
<dbReference type="EMBL" id="AOJO01000006">
    <property type="protein sequence ID" value="ELZ61455.1"/>
    <property type="molecule type" value="Genomic_DNA"/>
</dbReference>
<dbReference type="STRING" id="1227481.C467_01516"/>
<dbReference type="RefSeq" id="WP_008581122.1">
    <property type="nucleotide sequence ID" value="NZ_AOJO01000006.1"/>
</dbReference>
<evidence type="ECO:0000313" key="11">
    <source>
        <dbReference type="Proteomes" id="UP000011689"/>
    </source>
</evidence>
<evidence type="ECO:0000256" key="7">
    <source>
        <dbReference type="SAM" id="MobiDB-lite"/>
    </source>
</evidence>
<dbReference type="AlphaFoldDB" id="M0FNC2"/>
<evidence type="ECO:0000256" key="3">
    <source>
        <dbReference type="ARBA" id="ARBA00022723"/>
    </source>
</evidence>
<evidence type="ECO:0000256" key="2">
    <source>
        <dbReference type="ARBA" id="ARBA00022448"/>
    </source>
</evidence>
<comment type="caution">
    <text evidence="10">The sequence shown here is derived from an EMBL/GenBank/DDBJ whole genome shotgun (WGS) entry which is preliminary data.</text>
</comment>
<dbReference type="GeneID" id="72714667"/>
<dbReference type="PANTHER" id="PTHR34192">
    <property type="entry name" value="PLASTOCYANIN MAJOR ISOFORM, CHLOROPLASTIC-RELATED"/>
    <property type="match status" value="1"/>
</dbReference>
<dbReference type="Pfam" id="PF00127">
    <property type="entry name" value="Copper-bind"/>
    <property type="match status" value="1"/>
</dbReference>
<dbReference type="Pfam" id="PF16502">
    <property type="entry name" value="DUF5059"/>
    <property type="match status" value="1"/>
</dbReference>
<gene>
    <name evidence="10" type="ORF">C467_01516</name>
</gene>
<dbReference type="PATRIC" id="fig|1227481.4.peg.278"/>
<evidence type="ECO:0000256" key="4">
    <source>
        <dbReference type="ARBA" id="ARBA00022982"/>
    </source>
</evidence>
<keyword evidence="3" id="KW-0479">Metal-binding</keyword>
<feature type="domain" description="Blue (type 1) copper" evidence="8">
    <location>
        <begin position="706"/>
        <end position="809"/>
    </location>
</feature>